<sequence length="803" mass="89664">MLCGPGVAAVPGPAYDALILQAREGNHEPALVMLRQHALEHPMDLRAAYDHILIASWAGKPDEAIAAYEALDPAPNHPPADVLDALARAYRDTQAWDQALLHFRQGRQLYPNRDSFAAGEVMTLADAGRSRESIALGKALVQEEPDSADRRLALGYAYKGIESPYPVLEEADRAHRLAPETGYVTREYIAALHDSELAHAALEAARAKLGLVSPEKMRDLEADYIAELVRLAAMPARQEHERYAIADRALAEYDRLIPEWSALGPEAQADVLRLRTDRIQGLHARNRMRDVVMAYEALVAEGHEVPRYVLNDVASAYLTLRQPEMAQTLFSRALQEERVGQVSAGERLNNQTGLYYALIEGEDFEAAQSLIEQSRADYPTWRRIRGVKQKIPNDLHLYAEQTAALGLFYVDDTVAAQERLEGLVARAPRNVGLKVALANVYRGRGWPRRAEKELKMAEALEPLSVEVEAGQGLTALDLREYEQARVLTEDLDARFPEHLSSANLRREWRVHNMAELRVQGDYGIASDSPVTGSNDLRLETVLYSAPLNDHWRAFAGAGYASGDFEEGSGTYRWARAGAEWRARGLTAEIEASSHNYGHGTKPGARVSVDYDIDDQWTVGGSAALRSQETPLRALRSDITSNAAAAYIQWQHSDQREWRFSFSPSRFSDGNTRLFALLSGRERVYTAPHLKADLNLAVAASRNSLEDVPYFNPKSDLEILPSVTLTHLLYRHYETEWEQRFILGAGTYTQEGYGTGAIAAVGYGMNYRYNKVFDIGATVTGVSRPYDGVRERELRVVFEMIFRF</sequence>
<dbReference type="InterPro" id="IPR049003">
    <property type="entry name" value="PgaA_barrel"/>
</dbReference>
<dbReference type="EMBL" id="CP022987">
    <property type="protein sequence ID" value="QAA95484.1"/>
    <property type="molecule type" value="Genomic_DNA"/>
</dbReference>
<dbReference type="Pfam" id="PF21197">
    <property type="entry name" value="PgaA_barrel"/>
    <property type="match status" value="1"/>
</dbReference>
<evidence type="ECO:0000256" key="1">
    <source>
        <dbReference type="PROSITE-ProRule" id="PRU00339"/>
    </source>
</evidence>
<dbReference type="SUPFAM" id="SSF56935">
    <property type="entry name" value="Porins"/>
    <property type="match status" value="1"/>
</dbReference>
<dbReference type="NCBIfam" id="TIGR03939">
    <property type="entry name" value="PGA_TPR_OMP"/>
    <property type="match status" value="1"/>
</dbReference>
<dbReference type="OrthoDB" id="5405060at2"/>
<gene>
    <name evidence="3" type="primary">pgaA</name>
    <name evidence="3" type="ORF">CKA81_05315</name>
</gene>
<feature type="domain" description="PgaA membrane beta barrel" evidence="2">
    <location>
        <begin position="510"/>
        <end position="803"/>
    </location>
</feature>
<dbReference type="InterPro" id="IPR019734">
    <property type="entry name" value="TPR_rpt"/>
</dbReference>
<accession>A0A410GGS0</accession>
<dbReference type="AlphaFoldDB" id="A0A410GGS0"/>
<proteinExistence type="predicted"/>
<reference evidence="3 4" key="1">
    <citation type="submission" date="2017-08" db="EMBL/GenBank/DDBJ databases">
        <authorList>
            <person name="Park S.-J."/>
            <person name="Kim H."/>
        </authorList>
    </citation>
    <scope>NUCLEOTIDE SEQUENCE [LARGE SCALE GENOMIC DNA]</scope>
    <source>
        <strain evidence="4">ye3</strain>
    </source>
</reference>
<dbReference type="Gene3D" id="1.25.40.10">
    <property type="entry name" value="Tetratricopeptide repeat domain"/>
    <property type="match status" value="2"/>
</dbReference>
<dbReference type="InterPro" id="IPR023870">
    <property type="entry name" value="PGA_export_porin_PgaA"/>
</dbReference>
<keyword evidence="1" id="KW-0802">TPR repeat</keyword>
<feature type="repeat" description="TPR" evidence="1">
    <location>
        <begin position="80"/>
        <end position="113"/>
    </location>
</feature>
<keyword evidence="4" id="KW-1185">Reference proteome</keyword>
<organism evidence="3 4">
    <name type="scientific">Pollutimonas thiosulfatoxidans</name>
    <dbReference type="NCBI Taxonomy" id="2028345"/>
    <lineage>
        <taxon>Bacteria</taxon>
        <taxon>Pseudomonadati</taxon>
        <taxon>Pseudomonadota</taxon>
        <taxon>Betaproteobacteria</taxon>
        <taxon>Burkholderiales</taxon>
        <taxon>Alcaligenaceae</taxon>
        <taxon>Pollutimonas</taxon>
    </lineage>
</organism>
<dbReference type="Proteomes" id="UP000283474">
    <property type="component" value="Chromosome"/>
</dbReference>
<dbReference type="GO" id="GO:1901515">
    <property type="term" value="F:poly-beta-1,6-N-acetyl-D-glucosamine transmembrane transporter activity"/>
    <property type="evidence" value="ECO:0007669"/>
    <property type="project" value="InterPro"/>
</dbReference>
<evidence type="ECO:0000313" key="3">
    <source>
        <dbReference type="EMBL" id="QAA95484.1"/>
    </source>
</evidence>
<dbReference type="InterPro" id="IPR011990">
    <property type="entry name" value="TPR-like_helical_dom_sf"/>
</dbReference>
<protein>
    <submittedName>
        <fullName evidence="3">Poly-beta-1,6 N-acetyl-D-glucosamine export porin PgaA</fullName>
    </submittedName>
</protein>
<dbReference type="PROSITE" id="PS50005">
    <property type="entry name" value="TPR"/>
    <property type="match status" value="1"/>
</dbReference>
<dbReference type="SUPFAM" id="SSF48452">
    <property type="entry name" value="TPR-like"/>
    <property type="match status" value="2"/>
</dbReference>
<name>A0A410GGS0_9BURK</name>
<dbReference type="KEGG" id="pus:CKA81_05315"/>
<evidence type="ECO:0000313" key="4">
    <source>
        <dbReference type="Proteomes" id="UP000283474"/>
    </source>
</evidence>
<evidence type="ECO:0000259" key="2">
    <source>
        <dbReference type="Pfam" id="PF21197"/>
    </source>
</evidence>